<comment type="similarity">
    <text evidence="2 11">Belongs to the universal ribosomal protein uL22 family.</text>
</comment>
<evidence type="ECO:0000256" key="5">
    <source>
        <dbReference type="ARBA" id="ARBA00022980"/>
    </source>
</evidence>
<dbReference type="PANTHER" id="PTHR13501:SF8">
    <property type="entry name" value="LARGE RIBOSOMAL SUBUNIT PROTEIN UL22M"/>
    <property type="match status" value="1"/>
</dbReference>
<dbReference type="InterPro" id="IPR001063">
    <property type="entry name" value="Ribosomal_uL22"/>
</dbReference>
<dbReference type="Pfam" id="PF00237">
    <property type="entry name" value="Ribosomal_L22"/>
    <property type="match status" value="1"/>
</dbReference>
<dbReference type="SUPFAM" id="SSF54843">
    <property type="entry name" value="Ribosomal protein L22"/>
    <property type="match status" value="1"/>
</dbReference>
<protein>
    <recommendedName>
        <fullName evidence="7">Large ribosomal subunit protein uL22c</fullName>
    </recommendedName>
    <alternativeName>
        <fullName evidence="10">39S ribosomal protein L22, mitochondrial</fullName>
    </alternativeName>
    <alternativeName>
        <fullName evidence="9">40S ribosomal protein S15</fullName>
    </alternativeName>
    <alternativeName>
        <fullName evidence="8">Large ribosomal subunit protein uL22m</fullName>
    </alternativeName>
</protein>
<dbReference type="Gene3D" id="3.30.860.10">
    <property type="entry name" value="30s Ribosomal Protein S19, Chain A"/>
    <property type="match status" value="1"/>
</dbReference>
<dbReference type="EMBL" id="JACSDZ010000035">
    <property type="protein sequence ID" value="KAF7378725.1"/>
    <property type="molecule type" value="Genomic_DNA"/>
</dbReference>
<dbReference type="HAMAP" id="MF_01331_B">
    <property type="entry name" value="Ribosomal_uL22_B"/>
    <property type="match status" value="1"/>
</dbReference>
<evidence type="ECO:0000256" key="2">
    <source>
        <dbReference type="ARBA" id="ARBA00009451"/>
    </source>
</evidence>
<evidence type="ECO:0000256" key="8">
    <source>
        <dbReference type="ARBA" id="ARBA00035286"/>
    </source>
</evidence>
<dbReference type="InterPro" id="IPR036394">
    <property type="entry name" value="Ribosomal_uL22_sf"/>
</dbReference>
<dbReference type="PANTHER" id="PTHR13501">
    <property type="entry name" value="CHLOROPLAST 50S RIBOSOMAL PROTEIN L22-RELATED"/>
    <property type="match status" value="1"/>
</dbReference>
<evidence type="ECO:0000256" key="6">
    <source>
        <dbReference type="ARBA" id="ARBA00023274"/>
    </source>
</evidence>
<dbReference type="GO" id="GO:0019843">
    <property type="term" value="F:rRNA binding"/>
    <property type="evidence" value="ECO:0007669"/>
    <property type="project" value="UniProtKB-KW"/>
</dbReference>
<dbReference type="CDD" id="cd00336">
    <property type="entry name" value="Ribosomal_L22"/>
    <property type="match status" value="1"/>
</dbReference>
<sequence>MVGNKLGEFSPTRKFGGHGDDKKKVRLVADTIRNKPVANAIAILQNTNKDAVEPVLKLLNSAIANAVNNNGMDADKLFVKTIFVNEGPTLKRFRPRAHGRAYEILKRTSHVVIVELLEIEKTDDMLKKLNTLND</sequence>
<keyword evidence="4" id="KW-0694">RNA-binding</keyword>
<reference evidence="13" key="1">
    <citation type="journal article" date="2020" name="G3 (Bethesda)">
        <title>High-Quality Assemblies for Three Invasive Social Wasps from the &lt;i&gt;Vespula&lt;/i&gt; Genus.</title>
        <authorList>
            <person name="Harrop T.W.R."/>
            <person name="Guhlin J."/>
            <person name="McLaughlin G.M."/>
            <person name="Permina E."/>
            <person name="Stockwell P."/>
            <person name="Gilligan J."/>
            <person name="Le Lec M.F."/>
            <person name="Gruber M.A.M."/>
            <person name="Quinn O."/>
            <person name="Lovegrove M."/>
            <person name="Duncan E.J."/>
            <person name="Remnant E.J."/>
            <person name="Van Eeckhoven J."/>
            <person name="Graham B."/>
            <person name="Knapp R.A."/>
            <person name="Langford K.W."/>
            <person name="Kronenberg Z."/>
            <person name="Press M.O."/>
            <person name="Eacker S.M."/>
            <person name="Wilson-Rankin E.E."/>
            <person name="Purcell J."/>
            <person name="Lester P.J."/>
            <person name="Dearden P.K."/>
        </authorList>
    </citation>
    <scope>NUCLEOTIDE SEQUENCE</scope>
    <source>
        <strain evidence="13">Linc-1</strain>
    </source>
</reference>
<comment type="similarity">
    <text evidence="1">Belongs to the universal ribosomal protein uS19 family.</text>
</comment>
<proteinExistence type="inferred from homology"/>
<evidence type="ECO:0000256" key="4">
    <source>
        <dbReference type="ARBA" id="ARBA00022884"/>
    </source>
</evidence>
<keyword evidence="3" id="KW-0699">rRNA-binding</keyword>
<evidence type="ECO:0000313" key="13">
    <source>
        <dbReference type="EMBL" id="KAF7378725.1"/>
    </source>
</evidence>
<keyword evidence="5 11" id="KW-0689">Ribosomal protein</keyword>
<dbReference type="InterPro" id="IPR005727">
    <property type="entry name" value="Ribosomal_uL22_bac/chlpt-type"/>
</dbReference>
<dbReference type="Proteomes" id="UP000617340">
    <property type="component" value="Unassembled WGS sequence"/>
</dbReference>
<dbReference type="AlphaFoldDB" id="A0A834MML7"/>
<evidence type="ECO:0000256" key="10">
    <source>
        <dbReference type="ARBA" id="ARBA00035506"/>
    </source>
</evidence>
<gene>
    <name evidence="13" type="ORF">HZH68_017175</name>
</gene>
<dbReference type="NCBIfam" id="TIGR01044">
    <property type="entry name" value="rplV_bact"/>
    <property type="match status" value="1"/>
</dbReference>
<accession>A0A834MML7</accession>
<evidence type="ECO:0000256" key="9">
    <source>
        <dbReference type="ARBA" id="ARBA00035469"/>
    </source>
</evidence>
<dbReference type="GO" id="GO:0006412">
    <property type="term" value="P:translation"/>
    <property type="evidence" value="ECO:0007669"/>
    <property type="project" value="InterPro"/>
</dbReference>
<dbReference type="Gene3D" id="3.90.470.10">
    <property type="entry name" value="Ribosomal protein L22/L17"/>
    <property type="match status" value="1"/>
</dbReference>
<evidence type="ECO:0000256" key="7">
    <source>
        <dbReference type="ARBA" id="ARBA00035285"/>
    </source>
</evidence>
<evidence type="ECO:0000256" key="1">
    <source>
        <dbReference type="ARBA" id="ARBA00007345"/>
    </source>
</evidence>
<keyword evidence="6 11" id="KW-0687">Ribonucleoprotein</keyword>
<dbReference type="GO" id="GO:0003735">
    <property type="term" value="F:structural constituent of ribosome"/>
    <property type="evidence" value="ECO:0007669"/>
    <property type="project" value="InterPro"/>
</dbReference>
<dbReference type="InterPro" id="IPR023575">
    <property type="entry name" value="Ribosomal_uS19_SF"/>
</dbReference>
<feature type="region of interest" description="Disordered" evidence="12">
    <location>
        <begin position="1"/>
        <end position="20"/>
    </location>
</feature>
<evidence type="ECO:0000256" key="12">
    <source>
        <dbReference type="SAM" id="MobiDB-lite"/>
    </source>
</evidence>
<dbReference type="InterPro" id="IPR047867">
    <property type="entry name" value="Ribosomal_uL22_bac/org-type"/>
</dbReference>
<keyword evidence="14" id="KW-1185">Reference proteome</keyword>
<evidence type="ECO:0000313" key="14">
    <source>
        <dbReference type="Proteomes" id="UP000617340"/>
    </source>
</evidence>
<name>A0A834MML7_VESGE</name>
<evidence type="ECO:0000256" key="11">
    <source>
        <dbReference type="RuleBase" id="RU004005"/>
    </source>
</evidence>
<organism evidence="13 14">
    <name type="scientific">Vespula germanica</name>
    <name type="common">German yellow jacket</name>
    <name type="synonym">Paravespula germanica</name>
    <dbReference type="NCBI Taxonomy" id="30212"/>
    <lineage>
        <taxon>Eukaryota</taxon>
        <taxon>Metazoa</taxon>
        <taxon>Ecdysozoa</taxon>
        <taxon>Arthropoda</taxon>
        <taxon>Hexapoda</taxon>
        <taxon>Insecta</taxon>
        <taxon>Pterygota</taxon>
        <taxon>Neoptera</taxon>
        <taxon>Endopterygota</taxon>
        <taxon>Hymenoptera</taxon>
        <taxon>Apocrita</taxon>
        <taxon>Aculeata</taxon>
        <taxon>Vespoidea</taxon>
        <taxon>Vespidae</taxon>
        <taxon>Vespinae</taxon>
        <taxon>Vespula</taxon>
    </lineage>
</organism>
<comment type="caution">
    <text evidence="13">The sequence shown here is derived from an EMBL/GenBank/DDBJ whole genome shotgun (WGS) entry which is preliminary data.</text>
</comment>
<dbReference type="GO" id="GO:0022625">
    <property type="term" value="C:cytosolic large ribosomal subunit"/>
    <property type="evidence" value="ECO:0007669"/>
    <property type="project" value="TreeGrafter"/>
</dbReference>
<evidence type="ECO:0000256" key="3">
    <source>
        <dbReference type="ARBA" id="ARBA00022730"/>
    </source>
</evidence>